<feature type="transmembrane region" description="Helical" evidence="2">
    <location>
        <begin position="307"/>
        <end position="326"/>
    </location>
</feature>
<keyword evidence="4" id="KW-0808">Transferase</keyword>
<accession>A0A1W2F7X6</accession>
<evidence type="ECO:0000259" key="3">
    <source>
        <dbReference type="Pfam" id="PF01757"/>
    </source>
</evidence>
<dbReference type="PANTHER" id="PTHR23028">
    <property type="entry name" value="ACETYLTRANSFERASE"/>
    <property type="match status" value="1"/>
</dbReference>
<feature type="transmembrane region" description="Helical" evidence="2">
    <location>
        <begin position="175"/>
        <end position="204"/>
    </location>
</feature>
<keyword evidence="2" id="KW-1133">Transmembrane helix</keyword>
<name>A0A1W2F7X6_9PSEU</name>
<feature type="region of interest" description="Disordered" evidence="1">
    <location>
        <begin position="389"/>
        <end position="408"/>
    </location>
</feature>
<protein>
    <submittedName>
        <fullName evidence="4">Peptidoglycan/LPS O-acetylase OafA/YrhL, contains acyltransferase and SGNH-hydrolase domains</fullName>
    </submittedName>
</protein>
<dbReference type="EMBL" id="FWYC01000012">
    <property type="protein sequence ID" value="SMD17902.1"/>
    <property type="molecule type" value="Genomic_DNA"/>
</dbReference>
<feature type="transmembrane region" description="Helical" evidence="2">
    <location>
        <begin position="278"/>
        <end position="295"/>
    </location>
</feature>
<evidence type="ECO:0000256" key="1">
    <source>
        <dbReference type="SAM" id="MobiDB-lite"/>
    </source>
</evidence>
<dbReference type="InterPro" id="IPR050879">
    <property type="entry name" value="Acyltransferase_3"/>
</dbReference>
<feature type="domain" description="Acyltransferase 3" evidence="3">
    <location>
        <begin position="26"/>
        <end position="347"/>
    </location>
</feature>
<evidence type="ECO:0000313" key="4">
    <source>
        <dbReference type="EMBL" id="SMD17902.1"/>
    </source>
</evidence>
<dbReference type="GO" id="GO:0009103">
    <property type="term" value="P:lipopolysaccharide biosynthetic process"/>
    <property type="evidence" value="ECO:0007669"/>
    <property type="project" value="TreeGrafter"/>
</dbReference>
<feature type="transmembrane region" description="Helical" evidence="2">
    <location>
        <begin position="57"/>
        <end position="78"/>
    </location>
</feature>
<organism evidence="4 5">
    <name type="scientific">Lentzea albidocapillata</name>
    <dbReference type="NCBI Taxonomy" id="40571"/>
    <lineage>
        <taxon>Bacteria</taxon>
        <taxon>Bacillati</taxon>
        <taxon>Actinomycetota</taxon>
        <taxon>Actinomycetes</taxon>
        <taxon>Pseudonocardiales</taxon>
        <taxon>Pseudonocardiaceae</taxon>
        <taxon>Lentzea</taxon>
    </lineage>
</organism>
<dbReference type="InterPro" id="IPR002656">
    <property type="entry name" value="Acyl_transf_3_dom"/>
</dbReference>
<proteinExistence type="predicted"/>
<feature type="transmembrane region" description="Helical" evidence="2">
    <location>
        <begin position="224"/>
        <end position="245"/>
    </location>
</feature>
<feature type="transmembrane region" description="Helical" evidence="2">
    <location>
        <begin position="26"/>
        <end position="45"/>
    </location>
</feature>
<dbReference type="Pfam" id="PF01757">
    <property type="entry name" value="Acyl_transf_3"/>
    <property type="match status" value="1"/>
</dbReference>
<keyword evidence="4" id="KW-0012">Acyltransferase</keyword>
<feature type="transmembrane region" description="Helical" evidence="2">
    <location>
        <begin position="254"/>
        <end position="272"/>
    </location>
</feature>
<keyword evidence="5" id="KW-1185">Reference proteome</keyword>
<keyword evidence="2" id="KW-0812">Transmembrane</keyword>
<dbReference type="PANTHER" id="PTHR23028:SF53">
    <property type="entry name" value="ACYL_TRANSF_3 DOMAIN-CONTAINING PROTEIN"/>
    <property type="match status" value="1"/>
</dbReference>
<gene>
    <name evidence="4" type="ORF">SAMN05660733_05256</name>
</gene>
<dbReference type="Proteomes" id="UP000192840">
    <property type="component" value="Unassembled WGS sequence"/>
</dbReference>
<feature type="transmembrane region" description="Helical" evidence="2">
    <location>
        <begin position="332"/>
        <end position="353"/>
    </location>
</feature>
<reference evidence="5" key="1">
    <citation type="submission" date="2017-04" db="EMBL/GenBank/DDBJ databases">
        <authorList>
            <person name="Varghese N."/>
            <person name="Submissions S."/>
        </authorList>
    </citation>
    <scope>NUCLEOTIDE SEQUENCE [LARGE SCALE GENOMIC DNA]</scope>
    <source>
        <strain evidence="5">DSM 44073</strain>
    </source>
</reference>
<dbReference type="STRING" id="40571.SAMN05660733_05256"/>
<dbReference type="RefSeq" id="WP_084401833.1">
    <property type="nucleotide sequence ID" value="NZ_FWYC01000012.1"/>
</dbReference>
<dbReference type="GO" id="GO:0016747">
    <property type="term" value="F:acyltransferase activity, transferring groups other than amino-acyl groups"/>
    <property type="evidence" value="ECO:0007669"/>
    <property type="project" value="InterPro"/>
</dbReference>
<keyword evidence="2" id="KW-0472">Membrane</keyword>
<dbReference type="eggNOG" id="COG1835">
    <property type="taxonomic scope" value="Bacteria"/>
</dbReference>
<dbReference type="GO" id="GO:0016787">
    <property type="term" value="F:hydrolase activity"/>
    <property type="evidence" value="ECO:0007669"/>
    <property type="project" value="UniProtKB-KW"/>
</dbReference>
<sequence>MDGVLRRADSSLTEGKRYAKIETGFAWLRLIGAVLVVVEHSFPLIDPSRIGMFPKSWNLSPGYFALMAFFAMSGYQIADSWHRDASWWRYLLKRTLRIWPPLLVVVMITAFVIGPLVTVIGQADYWRDHQTWGYVINNAGLYTLQHKLPGVFAENPYPFSVNGSIWTLPMETTGYLIVLAAGLLGVLGRFRLALFPLLAAFLVLDGFGQAHVGDNGDLGGFLSVPLAPLVAYMVPFVLGMVFFVYRDSLPLKPWVACALLAVYLIANFAPLLEPAARFVLPLAAGYGAVTLAHHWPRRFAGYDEWVYGSYGLYIWGMPLQQLVVLAGVRDPWLLMALGVPLSYVAGVLSWQLVEKPTQSLRRYLRPPAKPRPVSGHRMMRPVAVERMPERQMRQRRRFSGDLRDTEIR</sequence>
<dbReference type="AlphaFoldDB" id="A0A1W2F7X6"/>
<dbReference type="GO" id="GO:0016020">
    <property type="term" value="C:membrane"/>
    <property type="evidence" value="ECO:0007669"/>
    <property type="project" value="TreeGrafter"/>
</dbReference>
<feature type="transmembrane region" description="Helical" evidence="2">
    <location>
        <begin position="98"/>
        <end position="120"/>
    </location>
</feature>
<evidence type="ECO:0000313" key="5">
    <source>
        <dbReference type="Proteomes" id="UP000192840"/>
    </source>
</evidence>
<evidence type="ECO:0000256" key="2">
    <source>
        <dbReference type="SAM" id="Phobius"/>
    </source>
</evidence>
<keyword evidence="4" id="KW-0378">Hydrolase</keyword>